<dbReference type="Proteomes" id="UP000683360">
    <property type="component" value="Unassembled WGS sequence"/>
</dbReference>
<evidence type="ECO:0000256" key="1">
    <source>
        <dbReference type="SAM" id="MobiDB-lite"/>
    </source>
</evidence>
<keyword evidence="3" id="KW-1185">Reference proteome</keyword>
<gene>
    <name evidence="2" type="ORF">MEDL_30702</name>
</gene>
<feature type="compositionally biased region" description="Polar residues" evidence="1">
    <location>
        <begin position="120"/>
        <end position="147"/>
    </location>
</feature>
<name>A0A8S3S9J7_MYTED</name>
<sequence length="380" mass="41999">MDQPIVEELHIQPENQPPPPVENQPPVLQNQPPPVQAAATGQGNNRPAPQRFETTDSTNSCTTKSGVKSDLLSKSISAKMTVNMVQPQQSNVENSILKAVSSIEDKIMDKISQRLDSKAAISSNSNKQQSDYYNSLSESDGAQDNIPTMDNGSVVKLLDLIDLSTDVPLSLHHNQHLSFYKRHICSTMFLIRKMPDLNMFIANDRPYNQESQILITVRITILITGGDPKDQQYGTSLIYVLVEIADSRRDMPVTENAAGQQEAEIIQAPVNAPAEIVASLNVRSAPSRTSIWSATDGGHITFTINQAIWSAVKLVEANMLDSLMTRMDTPSSVMNRPDRIPEQHRVKLNTEQNHHFNSTYSEDCGDNFLAWSASVGIHSL</sequence>
<dbReference type="EMBL" id="CAJPWZ010001500">
    <property type="protein sequence ID" value="CAG2217039.1"/>
    <property type="molecule type" value="Genomic_DNA"/>
</dbReference>
<feature type="compositionally biased region" description="Polar residues" evidence="1">
    <location>
        <begin position="55"/>
        <end position="67"/>
    </location>
</feature>
<evidence type="ECO:0000313" key="3">
    <source>
        <dbReference type="Proteomes" id="UP000683360"/>
    </source>
</evidence>
<feature type="region of interest" description="Disordered" evidence="1">
    <location>
        <begin position="1"/>
        <end position="67"/>
    </location>
</feature>
<dbReference type="AlphaFoldDB" id="A0A8S3S9J7"/>
<proteinExistence type="predicted"/>
<dbReference type="OrthoDB" id="10454216at2759"/>
<feature type="region of interest" description="Disordered" evidence="1">
    <location>
        <begin position="119"/>
        <end position="147"/>
    </location>
</feature>
<protein>
    <submittedName>
        <fullName evidence="2">Uncharacterized protein</fullName>
    </submittedName>
</protein>
<comment type="caution">
    <text evidence="2">The sequence shown here is derived from an EMBL/GenBank/DDBJ whole genome shotgun (WGS) entry which is preliminary data.</text>
</comment>
<evidence type="ECO:0000313" key="2">
    <source>
        <dbReference type="EMBL" id="CAG2217039.1"/>
    </source>
</evidence>
<accession>A0A8S3S9J7</accession>
<organism evidence="2 3">
    <name type="scientific">Mytilus edulis</name>
    <name type="common">Blue mussel</name>
    <dbReference type="NCBI Taxonomy" id="6550"/>
    <lineage>
        <taxon>Eukaryota</taxon>
        <taxon>Metazoa</taxon>
        <taxon>Spiralia</taxon>
        <taxon>Lophotrochozoa</taxon>
        <taxon>Mollusca</taxon>
        <taxon>Bivalvia</taxon>
        <taxon>Autobranchia</taxon>
        <taxon>Pteriomorphia</taxon>
        <taxon>Mytilida</taxon>
        <taxon>Mytiloidea</taxon>
        <taxon>Mytilidae</taxon>
        <taxon>Mytilinae</taxon>
        <taxon>Mytilus</taxon>
    </lineage>
</organism>
<reference evidence="2" key="1">
    <citation type="submission" date="2021-03" db="EMBL/GenBank/DDBJ databases">
        <authorList>
            <person name="Bekaert M."/>
        </authorList>
    </citation>
    <scope>NUCLEOTIDE SEQUENCE</scope>
</reference>